<dbReference type="SUPFAM" id="SSF48371">
    <property type="entry name" value="ARM repeat"/>
    <property type="match status" value="3"/>
</dbReference>
<evidence type="ECO:0000256" key="1">
    <source>
        <dbReference type="PROSITE-ProRule" id="PRU00259"/>
    </source>
</evidence>
<name>A0A8K1FG66_PYTOL</name>
<dbReference type="EMBL" id="SPLM01000109">
    <property type="protein sequence ID" value="TMW59684.1"/>
    <property type="molecule type" value="Genomic_DNA"/>
</dbReference>
<comment type="caution">
    <text evidence="4">The sequence shown here is derived from an EMBL/GenBank/DDBJ whole genome shotgun (WGS) entry which is preliminary data.</text>
</comment>
<dbReference type="PANTHER" id="PTHR46464:SF2">
    <property type="entry name" value="ANKYRIN AND ARMADILLO REPEAT-CONTAINING PROTEIN"/>
    <property type="match status" value="1"/>
</dbReference>
<gene>
    <name evidence="4" type="ORF">Poli38472_004753</name>
</gene>
<dbReference type="InterPro" id="IPR043379">
    <property type="entry name" value="ANKAR"/>
</dbReference>
<dbReference type="InterPro" id="IPR000225">
    <property type="entry name" value="Armadillo"/>
</dbReference>
<feature type="domain" description="U-box" evidence="3">
    <location>
        <begin position="187"/>
        <end position="432"/>
    </location>
</feature>
<reference evidence="4" key="1">
    <citation type="submission" date="2019-03" db="EMBL/GenBank/DDBJ databases">
        <title>Long read genome sequence of the mycoparasitic Pythium oligandrum ATCC 38472 isolated from sugarbeet rhizosphere.</title>
        <authorList>
            <person name="Gaulin E."/>
        </authorList>
    </citation>
    <scope>NUCLEOTIDE SEQUENCE</scope>
    <source>
        <strain evidence="4">ATCC 38472_TT</strain>
    </source>
</reference>
<proteinExistence type="predicted"/>
<keyword evidence="5" id="KW-1185">Reference proteome</keyword>
<feature type="compositionally biased region" description="Acidic residues" evidence="2">
    <location>
        <begin position="435"/>
        <end position="484"/>
    </location>
</feature>
<evidence type="ECO:0000259" key="3">
    <source>
        <dbReference type="Pfam" id="PF25598"/>
    </source>
</evidence>
<feature type="repeat" description="ARM" evidence="1">
    <location>
        <begin position="339"/>
        <end position="381"/>
    </location>
</feature>
<dbReference type="PANTHER" id="PTHR46464">
    <property type="entry name" value="ANK_REP_REGION DOMAIN-CONTAINING PROTEIN"/>
    <property type="match status" value="1"/>
</dbReference>
<dbReference type="PROSITE" id="PS50176">
    <property type="entry name" value="ARM_REPEAT"/>
    <property type="match status" value="2"/>
</dbReference>
<dbReference type="AlphaFoldDB" id="A0A8K1FG66"/>
<feature type="region of interest" description="Disordered" evidence="2">
    <location>
        <begin position="434"/>
        <end position="487"/>
    </location>
</feature>
<evidence type="ECO:0000313" key="5">
    <source>
        <dbReference type="Proteomes" id="UP000794436"/>
    </source>
</evidence>
<dbReference type="SMART" id="SM00185">
    <property type="entry name" value="ARM"/>
    <property type="match status" value="6"/>
</dbReference>
<evidence type="ECO:0000256" key="2">
    <source>
        <dbReference type="SAM" id="MobiDB-lite"/>
    </source>
</evidence>
<protein>
    <recommendedName>
        <fullName evidence="3">U-box domain-containing protein</fullName>
    </recommendedName>
</protein>
<accession>A0A8K1FG66</accession>
<dbReference type="Proteomes" id="UP000794436">
    <property type="component" value="Unassembled WGS sequence"/>
</dbReference>
<dbReference type="InterPro" id="IPR016024">
    <property type="entry name" value="ARM-type_fold"/>
</dbReference>
<dbReference type="Gene3D" id="1.25.10.10">
    <property type="entry name" value="Leucine-rich Repeat Variant"/>
    <property type="match status" value="3"/>
</dbReference>
<evidence type="ECO:0000313" key="4">
    <source>
        <dbReference type="EMBL" id="TMW59684.1"/>
    </source>
</evidence>
<sequence length="626" mass="67289">MGVATPETTDLSALLQALNLGADADKTNALREIQALMTQEDGIEKLASAEVVVPLVKLLKTELAEQKEEAAHVLAFLSMDEFVHEELFDANLLETVIELLEGSSGKLAESFAGILAGLSPCEEFGARIVECKGLPAILKIVESGEGQARDDISLALGNLALYDEIKEELAERGVIKLCIGLLTSESETLSDRAAFTLRNLAEEDPESQKRIVEAGAVEPLITILKTGSFTVQKQHAAEALSWIAAEEEQATTLAPLVAETLVDIIKGENPDELKEAAAEFFLQLSGHNTTTSVLVNEASLAALLQLAQSEEVTLVDTALDIFQNITQDAAECAKFIAAGGLPILVKIIKESVLELQDQALAVVMNLTYAEAGQPFIDADGVSLLVEFLKNAEPGYRASATGVVWNLTMYYEGAIKSLVDAGAIEQLVEVIKTGEEEIQWEDVEGEEDDEEEEEEAAEAAADAEAEGEEEEDDEDDEAEEEDDANESQHAVNALIELSNNETHGADVRARIATSDLVDVLNEVLKAEETTSFRVSVLKLVAALSTEKDFVARLVEGEVASSLLALLKVDDEDEREETISAIAVLAENEQFRAKFVEVKGVEAVEALAKEGSDAQKEAAALALTRLQA</sequence>
<organism evidence="4 5">
    <name type="scientific">Pythium oligandrum</name>
    <name type="common">Mycoparasitic fungus</name>
    <dbReference type="NCBI Taxonomy" id="41045"/>
    <lineage>
        <taxon>Eukaryota</taxon>
        <taxon>Sar</taxon>
        <taxon>Stramenopiles</taxon>
        <taxon>Oomycota</taxon>
        <taxon>Peronosporomycetes</taxon>
        <taxon>Pythiales</taxon>
        <taxon>Pythiaceae</taxon>
        <taxon>Pythium</taxon>
    </lineage>
</organism>
<dbReference type="Pfam" id="PF25598">
    <property type="entry name" value="ARM_PUB"/>
    <property type="match status" value="1"/>
</dbReference>
<feature type="repeat" description="ARM" evidence="1">
    <location>
        <begin position="173"/>
        <end position="215"/>
    </location>
</feature>
<dbReference type="InterPro" id="IPR011989">
    <property type="entry name" value="ARM-like"/>
</dbReference>
<dbReference type="InterPro" id="IPR058678">
    <property type="entry name" value="ARM_PUB"/>
</dbReference>
<dbReference type="OrthoDB" id="191135at2759"/>